<dbReference type="GO" id="GO:0046872">
    <property type="term" value="F:metal ion binding"/>
    <property type="evidence" value="ECO:0007669"/>
    <property type="project" value="UniProtKB-KW"/>
</dbReference>
<keyword evidence="8" id="KW-0445">Lipid transport</keyword>
<dbReference type="PROSITE" id="PS51847">
    <property type="entry name" value="SMP"/>
    <property type="match status" value="1"/>
</dbReference>
<dbReference type="GO" id="GO:0016020">
    <property type="term" value="C:membrane"/>
    <property type="evidence" value="ECO:0007669"/>
    <property type="project" value="UniProtKB-SubCell"/>
</dbReference>
<evidence type="ECO:0000256" key="3">
    <source>
        <dbReference type="ARBA" id="ARBA00022692"/>
    </source>
</evidence>
<gene>
    <name evidence="13" type="primary">ESYT2</name>
    <name evidence="13" type="ORF">CTRI78_v000167</name>
</gene>
<dbReference type="CDD" id="cd00030">
    <property type="entry name" value="C2"/>
    <property type="match status" value="1"/>
</dbReference>
<keyword evidence="2" id="KW-0813">Transport</keyword>
<evidence type="ECO:0000256" key="9">
    <source>
        <dbReference type="ARBA" id="ARBA00023121"/>
    </source>
</evidence>
<dbReference type="InterPro" id="IPR031468">
    <property type="entry name" value="SMP_LBD"/>
</dbReference>
<dbReference type="InterPro" id="IPR000008">
    <property type="entry name" value="C2_dom"/>
</dbReference>
<evidence type="ECO:0000256" key="10">
    <source>
        <dbReference type="ARBA" id="ARBA00023136"/>
    </source>
</evidence>
<dbReference type="SMART" id="SM00239">
    <property type="entry name" value="C2"/>
    <property type="match status" value="2"/>
</dbReference>
<evidence type="ECO:0000256" key="1">
    <source>
        <dbReference type="ARBA" id="ARBA00004370"/>
    </source>
</evidence>
<dbReference type="Proteomes" id="UP000295703">
    <property type="component" value="Unassembled WGS sequence"/>
</dbReference>
<dbReference type="Pfam" id="PF17047">
    <property type="entry name" value="SMP_LBD"/>
    <property type="match status" value="1"/>
</dbReference>
<sequence length="487" mass="51709">MASLVDKLTASGGSESAGFLNDIVAQLWPHINTAAGRMTKEIVEPMLAKMLPGPLASLRFAKLDLGSEPMRLSSVDVHKTDNDGIKLDMDLHWDGNCDIELEGKMVPKVGIEKVHLAGRLSILLCPLTDVIPLIGAAQVAFINPPTLKLDFTNAANIADCFLIEKTVRNVMLDMVASMAVLPNRYYVKLDSNTDWFRAYQHHLGVLRLTVERATGVGGPKKSGAKRLLDKIIKDVPDCFCAVAVGAEEPWRTSVRKNDRDPVWNETHDFLVADFEQIISLDVDDDDPVSDDDIGVATTTVKAILLEGGGGGAHELDLTHKGEPTGAKVTLRAEFHNFVSDAGALTASTSSSAEGGRIVGLATVLVASAAGLQGTRDELKPSVKVSWGAREFQTPVKSYSPGTDIFNPAFDSAFKMPVTADMVASSPPAGFRIALLNAADETGAVVEVPFADVLGAPGLVKAGDFDVGGGATVRASIALRGLQHAPVN</sequence>
<dbReference type="GO" id="GO:0006869">
    <property type="term" value="P:lipid transport"/>
    <property type="evidence" value="ECO:0007669"/>
    <property type="project" value="UniProtKB-KW"/>
</dbReference>
<dbReference type="InterPro" id="IPR035892">
    <property type="entry name" value="C2_domain_sf"/>
</dbReference>
<dbReference type="GO" id="GO:0008289">
    <property type="term" value="F:lipid binding"/>
    <property type="evidence" value="ECO:0007669"/>
    <property type="project" value="UniProtKB-KW"/>
</dbReference>
<dbReference type="AlphaFoldDB" id="A0A4R8RWI1"/>
<keyword evidence="4" id="KW-0479">Metal-binding</keyword>
<dbReference type="Gene3D" id="2.60.40.150">
    <property type="entry name" value="C2 domain"/>
    <property type="match status" value="1"/>
</dbReference>
<dbReference type="PANTHER" id="PTHR45761:SF1">
    <property type="entry name" value="EXTENDED SYNAPTOTAGMIN-LIKE PROTEIN 2, ISOFORM C"/>
    <property type="match status" value="1"/>
</dbReference>
<keyword evidence="6" id="KW-0106">Calcium</keyword>
<keyword evidence="3" id="KW-0812">Transmembrane</keyword>
<dbReference type="InterPro" id="IPR051634">
    <property type="entry name" value="Extended_Synaptotagmin"/>
</dbReference>
<dbReference type="GO" id="GO:0005737">
    <property type="term" value="C:cytoplasm"/>
    <property type="evidence" value="ECO:0007669"/>
    <property type="project" value="UniProtKB-ARBA"/>
</dbReference>
<evidence type="ECO:0000313" key="13">
    <source>
        <dbReference type="EMBL" id="TDZ75091.1"/>
    </source>
</evidence>
<evidence type="ECO:0000256" key="6">
    <source>
        <dbReference type="ARBA" id="ARBA00022837"/>
    </source>
</evidence>
<keyword evidence="9" id="KW-0446">Lipid-binding</keyword>
<reference evidence="13 14" key="1">
    <citation type="submission" date="2018-12" db="EMBL/GenBank/DDBJ databases">
        <title>Genome sequence and assembly of Colletotrichum trifolii.</title>
        <authorList>
            <person name="Gan P."/>
            <person name="Shirasu K."/>
        </authorList>
    </citation>
    <scope>NUCLEOTIDE SEQUENCE [LARGE SCALE GENOMIC DNA]</scope>
    <source>
        <strain evidence="13 14">543-2</strain>
    </source>
</reference>
<dbReference type="Pfam" id="PF00168">
    <property type="entry name" value="C2"/>
    <property type="match status" value="1"/>
</dbReference>
<evidence type="ECO:0000313" key="14">
    <source>
        <dbReference type="Proteomes" id="UP000295703"/>
    </source>
</evidence>
<evidence type="ECO:0000259" key="11">
    <source>
        <dbReference type="PROSITE" id="PS50004"/>
    </source>
</evidence>
<proteinExistence type="predicted"/>
<evidence type="ECO:0000256" key="2">
    <source>
        <dbReference type="ARBA" id="ARBA00022448"/>
    </source>
</evidence>
<dbReference type="EMBL" id="RYZW01000001">
    <property type="protein sequence ID" value="TDZ75091.1"/>
    <property type="molecule type" value="Genomic_DNA"/>
</dbReference>
<dbReference type="SUPFAM" id="SSF49562">
    <property type="entry name" value="C2 domain (Calcium/lipid-binding domain, CaLB)"/>
    <property type="match status" value="1"/>
</dbReference>
<name>A0A4R8RWI1_COLTR</name>
<feature type="domain" description="C2" evidence="11">
    <location>
        <begin position="181"/>
        <end position="313"/>
    </location>
</feature>
<evidence type="ECO:0000259" key="12">
    <source>
        <dbReference type="PROSITE" id="PS51847"/>
    </source>
</evidence>
<comment type="caution">
    <text evidence="13">The sequence shown here is derived from an EMBL/GenBank/DDBJ whole genome shotgun (WGS) entry which is preliminary data.</text>
</comment>
<keyword evidence="5" id="KW-0677">Repeat</keyword>
<keyword evidence="10" id="KW-0472">Membrane</keyword>
<dbReference type="PANTHER" id="PTHR45761">
    <property type="entry name" value="EXTENDED SYNAPTOTAGMIN-LIKE PROTEIN 2, ISOFORM C"/>
    <property type="match status" value="1"/>
</dbReference>
<dbReference type="InterPro" id="IPR039010">
    <property type="entry name" value="Synaptotagmin_SMP"/>
</dbReference>
<protein>
    <submittedName>
        <fullName evidence="13">Extended synaptotagmin-2</fullName>
    </submittedName>
</protein>
<dbReference type="PROSITE" id="PS50004">
    <property type="entry name" value="C2"/>
    <property type="match status" value="1"/>
</dbReference>
<feature type="domain" description="SMP-LTD" evidence="12">
    <location>
        <begin position="13"/>
        <end position="190"/>
    </location>
</feature>
<evidence type="ECO:0000256" key="8">
    <source>
        <dbReference type="ARBA" id="ARBA00023055"/>
    </source>
</evidence>
<dbReference type="STRING" id="5466.A0A4R8RWI1"/>
<keyword evidence="14" id="KW-1185">Reference proteome</keyword>
<keyword evidence="7" id="KW-1133">Transmembrane helix</keyword>
<dbReference type="GO" id="GO:0012505">
    <property type="term" value="C:endomembrane system"/>
    <property type="evidence" value="ECO:0007669"/>
    <property type="project" value="UniProtKB-ARBA"/>
</dbReference>
<evidence type="ECO:0000256" key="5">
    <source>
        <dbReference type="ARBA" id="ARBA00022737"/>
    </source>
</evidence>
<dbReference type="CDD" id="cd21670">
    <property type="entry name" value="SMP_ESyt"/>
    <property type="match status" value="1"/>
</dbReference>
<accession>A0A4R8RWI1</accession>
<organism evidence="13 14">
    <name type="scientific">Colletotrichum trifolii</name>
    <dbReference type="NCBI Taxonomy" id="5466"/>
    <lineage>
        <taxon>Eukaryota</taxon>
        <taxon>Fungi</taxon>
        <taxon>Dikarya</taxon>
        <taxon>Ascomycota</taxon>
        <taxon>Pezizomycotina</taxon>
        <taxon>Sordariomycetes</taxon>
        <taxon>Hypocreomycetidae</taxon>
        <taxon>Glomerellales</taxon>
        <taxon>Glomerellaceae</taxon>
        <taxon>Colletotrichum</taxon>
        <taxon>Colletotrichum orbiculare species complex</taxon>
    </lineage>
</organism>
<evidence type="ECO:0000256" key="4">
    <source>
        <dbReference type="ARBA" id="ARBA00022723"/>
    </source>
</evidence>
<comment type="subcellular location">
    <subcellularLocation>
        <location evidence="1">Membrane</location>
    </subcellularLocation>
</comment>
<evidence type="ECO:0000256" key="7">
    <source>
        <dbReference type="ARBA" id="ARBA00022989"/>
    </source>
</evidence>